<protein>
    <recommendedName>
        <fullName evidence="2">CARD domain-containing protein</fullName>
    </recommendedName>
</protein>
<dbReference type="HOGENOM" id="CLU_1090888_0_0_1"/>
<dbReference type="Pfam" id="PF00619">
    <property type="entry name" value="CARD"/>
    <property type="match status" value="1"/>
</dbReference>
<reference evidence="5" key="1">
    <citation type="submission" date="2012-12" db="EMBL/GenBank/DDBJ databases">
        <authorList>
            <person name="Hellsten U."/>
            <person name="Grimwood J."/>
            <person name="Chapman J.A."/>
            <person name="Shapiro H."/>
            <person name="Aerts A."/>
            <person name="Otillar R.P."/>
            <person name="Terry A.Y."/>
            <person name="Boore J.L."/>
            <person name="Simakov O."/>
            <person name="Marletaz F."/>
            <person name="Cho S.-J."/>
            <person name="Edsinger-Gonzales E."/>
            <person name="Havlak P."/>
            <person name="Kuo D.-H."/>
            <person name="Larsson T."/>
            <person name="Lv J."/>
            <person name="Arendt D."/>
            <person name="Savage R."/>
            <person name="Osoegawa K."/>
            <person name="de Jong P."/>
            <person name="Lindberg D.R."/>
            <person name="Seaver E.C."/>
            <person name="Weisblat D.A."/>
            <person name="Putnam N.H."/>
            <person name="Grigoriev I.V."/>
            <person name="Rokhsar D.S."/>
        </authorList>
    </citation>
    <scope>NUCLEOTIDE SEQUENCE</scope>
    <source>
        <strain evidence="5">I ESC-2004</strain>
    </source>
</reference>
<dbReference type="SUPFAM" id="SSF47986">
    <property type="entry name" value="DEATH domain"/>
    <property type="match status" value="1"/>
</dbReference>
<dbReference type="GO" id="GO:0042981">
    <property type="term" value="P:regulation of apoptotic process"/>
    <property type="evidence" value="ECO:0007669"/>
    <property type="project" value="InterPro"/>
</dbReference>
<feature type="region of interest" description="Disordered" evidence="1">
    <location>
        <begin position="61"/>
        <end position="90"/>
    </location>
</feature>
<sequence>MTKEQASQQAGEGNPAEEEMAAREDGACPTLHAADSPSKQKELEKAIGALETHIDVLWAKLEMPEQDALEEEGGNEDEEEENEDDPEGNKREERCLRVLRACLDAGRRCEVMELLRGSELSAELEAVSVWLDTQDKKDAGVEEVEETEESSAPPLEPTKPRMDHRKILEMTKATFIDTMLLDREMIRHLKENSILNDETSSRVLCRPSRPDKVKCLFNLLKELGPKSLLVFIDSLLLTNQQFLAKILATEVAQTS</sequence>
<feature type="region of interest" description="Disordered" evidence="1">
    <location>
        <begin position="138"/>
        <end position="160"/>
    </location>
</feature>
<dbReference type="Gene3D" id="1.10.533.10">
    <property type="entry name" value="Death Domain, Fas"/>
    <property type="match status" value="1"/>
</dbReference>
<dbReference type="CDD" id="cd01671">
    <property type="entry name" value="CARD"/>
    <property type="match status" value="1"/>
</dbReference>
<feature type="region of interest" description="Disordered" evidence="1">
    <location>
        <begin position="1"/>
        <end position="46"/>
    </location>
</feature>
<dbReference type="InterPro" id="IPR001315">
    <property type="entry name" value="CARD"/>
</dbReference>
<dbReference type="EnsemblMetazoa" id="CapteT188708">
    <property type="protein sequence ID" value="CapteP188708"/>
    <property type="gene ID" value="CapteG188708"/>
</dbReference>
<evidence type="ECO:0000256" key="1">
    <source>
        <dbReference type="SAM" id="MobiDB-lite"/>
    </source>
</evidence>
<proteinExistence type="predicted"/>
<dbReference type="EMBL" id="KB311578">
    <property type="protein sequence ID" value="ELT88997.1"/>
    <property type="molecule type" value="Genomic_DNA"/>
</dbReference>
<dbReference type="InterPro" id="IPR011029">
    <property type="entry name" value="DEATH-like_dom_sf"/>
</dbReference>
<reference evidence="4" key="3">
    <citation type="submission" date="2015-06" db="UniProtKB">
        <authorList>
            <consortium name="EnsemblMetazoa"/>
        </authorList>
    </citation>
    <scope>IDENTIFICATION</scope>
</reference>
<dbReference type="PROSITE" id="PS50209">
    <property type="entry name" value="CARD"/>
    <property type="match status" value="1"/>
</dbReference>
<name>R7TBY0_CAPTE</name>
<accession>R7TBY0</accession>
<dbReference type="OrthoDB" id="6063280at2759"/>
<dbReference type="EMBL" id="AMQN01003334">
    <property type="status" value="NOT_ANNOTATED_CDS"/>
    <property type="molecule type" value="Genomic_DNA"/>
</dbReference>
<feature type="compositionally biased region" description="Acidic residues" evidence="1">
    <location>
        <begin position="64"/>
        <end position="86"/>
    </location>
</feature>
<gene>
    <name evidence="3" type="ORF">CAPTEDRAFT_188708</name>
</gene>
<dbReference type="EMBL" id="AMQN01003333">
    <property type="status" value="NOT_ANNOTATED_CDS"/>
    <property type="molecule type" value="Genomic_DNA"/>
</dbReference>
<dbReference type="AlphaFoldDB" id="R7TBY0"/>
<evidence type="ECO:0000259" key="2">
    <source>
        <dbReference type="PROSITE" id="PS50209"/>
    </source>
</evidence>
<feature type="domain" description="CARD" evidence="2">
    <location>
        <begin position="160"/>
        <end position="250"/>
    </location>
</feature>
<reference evidence="3 5" key="2">
    <citation type="journal article" date="2013" name="Nature">
        <title>Insights into bilaterian evolution from three spiralian genomes.</title>
        <authorList>
            <person name="Simakov O."/>
            <person name="Marletaz F."/>
            <person name="Cho S.J."/>
            <person name="Edsinger-Gonzales E."/>
            <person name="Havlak P."/>
            <person name="Hellsten U."/>
            <person name="Kuo D.H."/>
            <person name="Larsson T."/>
            <person name="Lv J."/>
            <person name="Arendt D."/>
            <person name="Savage R."/>
            <person name="Osoegawa K."/>
            <person name="de Jong P."/>
            <person name="Grimwood J."/>
            <person name="Chapman J.A."/>
            <person name="Shapiro H."/>
            <person name="Aerts A."/>
            <person name="Otillar R.P."/>
            <person name="Terry A.Y."/>
            <person name="Boore J.L."/>
            <person name="Grigoriev I.V."/>
            <person name="Lindberg D.R."/>
            <person name="Seaver E.C."/>
            <person name="Weisblat D.A."/>
            <person name="Putnam N.H."/>
            <person name="Rokhsar D.S."/>
        </authorList>
    </citation>
    <scope>NUCLEOTIDE SEQUENCE</scope>
    <source>
        <strain evidence="3 5">I ESC-2004</strain>
    </source>
</reference>
<evidence type="ECO:0000313" key="3">
    <source>
        <dbReference type="EMBL" id="ELT88997.1"/>
    </source>
</evidence>
<evidence type="ECO:0000313" key="5">
    <source>
        <dbReference type="Proteomes" id="UP000014760"/>
    </source>
</evidence>
<feature type="compositionally biased region" description="Polar residues" evidence="1">
    <location>
        <begin position="1"/>
        <end position="11"/>
    </location>
</feature>
<evidence type="ECO:0000313" key="4">
    <source>
        <dbReference type="EnsemblMetazoa" id="CapteP188708"/>
    </source>
</evidence>
<dbReference type="Proteomes" id="UP000014760">
    <property type="component" value="Unassembled WGS sequence"/>
</dbReference>
<keyword evidence="5" id="KW-1185">Reference proteome</keyword>
<organism evidence="3">
    <name type="scientific">Capitella teleta</name>
    <name type="common">Polychaete worm</name>
    <dbReference type="NCBI Taxonomy" id="283909"/>
    <lineage>
        <taxon>Eukaryota</taxon>
        <taxon>Metazoa</taxon>
        <taxon>Spiralia</taxon>
        <taxon>Lophotrochozoa</taxon>
        <taxon>Annelida</taxon>
        <taxon>Polychaeta</taxon>
        <taxon>Sedentaria</taxon>
        <taxon>Scolecida</taxon>
        <taxon>Capitellidae</taxon>
        <taxon>Capitella</taxon>
    </lineage>
</organism>